<dbReference type="AlphaFoldDB" id="A0AA35WQG0"/>
<keyword evidence="2" id="KW-1185">Reference proteome</keyword>
<dbReference type="EMBL" id="CASHTH010002150">
    <property type="protein sequence ID" value="CAI8025406.1"/>
    <property type="molecule type" value="Genomic_DNA"/>
</dbReference>
<comment type="caution">
    <text evidence="1">The sequence shown here is derived from an EMBL/GenBank/DDBJ whole genome shotgun (WGS) entry which is preliminary data.</text>
</comment>
<evidence type="ECO:0000313" key="1">
    <source>
        <dbReference type="EMBL" id="CAI8025406.1"/>
    </source>
</evidence>
<name>A0AA35WQG0_GEOBA</name>
<organism evidence="1 2">
    <name type="scientific">Geodia barretti</name>
    <name type="common">Barrett's horny sponge</name>
    <dbReference type="NCBI Taxonomy" id="519541"/>
    <lineage>
        <taxon>Eukaryota</taxon>
        <taxon>Metazoa</taxon>
        <taxon>Porifera</taxon>
        <taxon>Demospongiae</taxon>
        <taxon>Heteroscleromorpha</taxon>
        <taxon>Tetractinellida</taxon>
        <taxon>Astrophorina</taxon>
        <taxon>Geodiidae</taxon>
        <taxon>Geodia</taxon>
    </lineage>
</organism>
<proteinExistence type="predicted"/>
<gene>
    <name evidence="1" type="ORF">GBAR_LOCUS14683</name>
</gene>
<protein>
    <submittedName>
        <fullName evidence="1">Uncharacterized protein</fullName>
    </submittedName>
</protein>
<feature type="non-terminal residue" evidence="1">
    <location>
        <position position="1"/>
    </location>
</feature>
<dbReference type="Proteomes" id="UP001174909">
    <property type="component" value="Unassembled WGS sequence"/>
</dbReference>
<reference evidence="1" key="1">
    <citation type="submission" date="2023-03" db="EMBL/GenBank/DDBJ databases">
        <authorList>
            <person name="Steffen K."/>
            <person name="Cardenas P."/>
        </authorList>
    </citation>
    <scope>NUCLEOTIDE SEQUENCE</scope>
</reference>
<sequence length="75" mass="8590">MESCLHNTPKKRPSTETVLELLDQALGGVSDSHHTRSNLELIQMLEKSMQDLELLKKSFTPDPPVRMRRSDMKGR</sequence>
<evidence type="ECO:0000313" key="2">
    <source>
        <dbReference type="Proteomes" id="UP001174909"/>
    </source>
</evidence>
<accession>A0AA35WQG0</accession>